<evidence type="ECO:0000313" key="2">
    <source>
        <dbReference type="Proteomes" id="UP001299220"/>
    </source>
</evidence>
<gene>
    <name evidence="1" type="ORF">JQM67_09545</name>
</gene>
<comment type="caution">
    <text evidence="1">The sequence shown here is derived from an EMBL/GenBank/DDBJ whole genome shotgun (WGS) entry which is preliminary data.</text>
</comment>
<dbReference type="RefSeq" id="WP_235323889.1">
    <property type="nucleotide sequence ID" value="NZ_JAFBIT010000003.1"/>
</dbReference>
<sequence length="121" mass="14294">MKNIFETFGGAYRQAGDYMVPDIKCPPNVNTGIWGQRRARYLRAEKKVLYFNMLTNGTFNDHLEEIDILAGEMFERLVFQLKREEGLTEQLKATDPLEWVRRMNSIRNRAKKIMYKELICV</sequence>
<reference evidence="1 2" key="1">
    <citation type="submission" date="2020-12" db="EMBL/GenBank/DDBJ databases">
        <title>Whole genome sequences of gut porcine anaerobes.</title>
        <authorList>
            <person name="Kubasova T."/>
            <person name="Jahodarova E."/>
            <person name="Rychlik I."/>
        </authorList>
    </citation>
    <scope>NUCLEOTIDE SEQUENCE [LARGE SCALE GENOMIC DNA]</scope>
    <source>
        <strain evidence="1 2">An867</strain>
    </source>
</reference>
<evidence type="ECO:0000313" key="1">
    <source>
        <dbReference type="EMBL" id="MCF2652844.1"/>
    </source>
</evidence>
<proteinExistence type="predicted"/>
<keyword evidence="2" id="KW-1185">Reference proteome</keyword>
<dbReference type="InterPro" id="IPR026989">
    <property type="entry name" value="TnpV"/>
</dbReference>
<name>A0ABS9CP76_9FIRM</name>
<dbReference type="Pfam" id="PF14198">
    <property type="entry name" value="TnpV"/>
    <property type="match status" value="1"/>
</dbReference>
<protein>
    <submittedName>
        <fullName evidence="1">TnpV protein</fullName>
    </submittedName>
</protein>
<dbReference type="EMBL" id="JAFBIT010000003">
    <property type="protein sequence ID" value="MCF2652844.1"/>
    <property type="molecule type" value="Genomic_DNA"/>
</dbReference>
<dbReference type="Proteomes" id="UP001299220">
    <property type="component" value="Unassembled WGS sequence"/>
</dbReference>
<accession>A0ABS9CP76</accession>
<organism evidence="1 2">
    <name type="scientific">Anaeromassilibacillus senegalensis</name>
    <dbReference type="NCBI Taxonomy" id="1673717"/>
    <lineage>
        <taxon>Bacteria</taxon>
        <taxon>Bacillati</taxon>
        <taxon>Bacillota</taxon>
        <taxon>Clostridia</taxon>
        <taxon>Eubacteriales</taxon>
        <taxon>Acutalibacteraceae</taxon>
        <taxon>Anaeromassilibacillus</taxon>
    </lineage>
</organism>